<organism evidence="2 3">
    <name type="scientific">Fukomys damarensis</name>
    <name type="common">Damaraland mole rat</name>
    <name type="synonym">Cryptomys damarensis</name>
    <dbReference type="NCBI Taxonomy" id="885580"/>
    <lineage>
        <taxon>Eukaryota</taxon>
        <taxon>Metazoa</taxon>
        <taxon>Chordata</taxon>
        <taxon>Craniata</taxon>
        <taxon>Vertebrata</taxon>
        <taxon>Euteleostomi</taxon>
        <taxon>Mammalia</taxon>
        <taxon>Eutheria</taxon>
        <taxon>Euarchontoglires</taxon>
        <taxon>Glires</taxon>
        <taxon>Rodentia</taxon>
        <taxon>Hystricomorpha</taxon>
        <taxon>Bathyergidae</taxon>
        <taxon>Fukomys</taxon>
    </lineage>
</organism>
<feature type="signal peptide" evidence="1">
    <location>
        <begin position="1"/>
        <end position="24"/>
    </location>
</feature>
<feature type="chain" id="PRO_5001871722" description="Secreted protein" evidence="1">
    <location>
        <begin position="25"/>
        <end position="104"/>
    </location>
</feature>
<evidence type="ECO:0008006" key="4">
    <source>
        <dbReference type="Google" id="ProtNLM"/>
    </source>
</evidence>
<sequence length="104" mass="11072">MTSLILAARATLPLPLLFCRDCLAALAAARSGNSRELACLVLTLCSDSEAAGEGDVVENRNTWSPETDASSVLSELLLAVSRGADTNSTVLEMKIWLLKTENFS</sequence>
<name>A0A091DIR8_FUKDA</name>
<keyword evidence="1" id="KW-0732">Signal</keyword>
<protein>
    <recommendedName>
        <fullName evidence="4">Secreted protein</fullName>
    </recommendedName>
</protein>
<evidence type="ECO:0000313" key="3">
    <source>
        <dbReference type="Proteomes" id="UP000028990"/>
    </source>
</evidence>
<gene>
    <name evidence="2" type="ORF">H920_07615</name>
</gene>
<proteinExistence type="predicted"/>
<accession>A0A091DIR8</accession>
<keyword evidence="3" id="KW-1185">Reference proteome</keyword>
<evidence type="ECO:0000313" key="2">
    <source>
        <dbReference type="EMBL" id="KFO30977.1"/>
    </source>
</evidence>
<dbReference type="Proteomes" id="UP000028990">
    <property type="component" value="Unassembled WGS sequence"/>
</dbReference>
<dbReference type="AlphaFoldDB" id="A0A091DIR8"/>
<evidence type="ECO:0000256" key="1">
    <source>
        <dbReference type="SAM" id="SignalP"/>
    </source>
</evidence>
<dbReference type="EMBL" id="KN122350">
    <property type="protein sequence ID" value="KFO30977.1"/>
    <property type="molecule type" value="Genomic_DNA"/>
</dbReference>
<reference evidence="2 3" key="1">
    <citation type="submission" date="2013-11" db="EMBL/GenBank/DDBJ databases">
        <title>The Damaraland mole rat (Fukomys damarensis) genome and evolution of African mole rats.</title>
        <authorList>
            <person name="Gladyshev V.N."/>
            <person name="Fang X."/>
        </authorList>
    </citation>
    <scope>NUCLEOTIDE SEQUENCE [LARGE SCALE GENOMIC DNA]</scope>
    <source>
        <tissue evidence="2">Liver</tissue>
    </source>
</reference>